<dbReference type="AlphaFoldDB" id="A0A0G3X8K6"/>
<protein>
    <submittedName>
        <fullName evidence="1">Uncharacterized protein</fullName>
    </submittedName>
</protein>
<gene>
    <name evidence="1" type="ORF">AM2010_1822</name>
</gene>
<name>A0A0G3X8K6_9SPHN</name>
<dbReference type="EMBL" id="CP011805">
    <property type="protein sequence ID" value="AKM07885.1"/>
    <property type="molecule type" value="Genomic_DNA"/>
</dbReference>
<accession>A0A0G3X8K6</accession>
<sequence length="41" mass="4295">MRDAAIVSTAHTPLTRVRDGAFGIARAQWLPGPAGCRFGGL</sequence>
<reference evidence="1 2" key="1">
    <citation type="submission" date="2015-06" db="EMBL/GenBank/DDBJ databases">
        <authorList>
            <person name="Kim K.M."/>
        </authorList>
    </citation>
    <scope>NUCLEOTIDE SEQUENCE [LARGE SCALE GENOMIC DNA]</scope>
    <source>
        <strain evidence="1 2">KCTC 22370</strain>
    </source>
</reference>
<keyword evidence="2" id="KW-1185">Reference proteome</keyword>
<proteinExistence type="predicted"/>
<dbReference type="PATRIC" id="fig|543877.4.peg.1847"/>
<evidence type="ECO:0000313" key="1">
    <source>
        <dbReference type="EMBL" id="AKM07885.1"/>
    </source>
</evidence>
<organism evidence="1 2">
    <name type="scientific">Pelagerythrobacter marensis</name>
    <dbReference type="NCBI Taxonomy" id="543877"/>
    <lineage>
        <taxon>Bacteria</taxon>
        <taxon>Pseudomonadati</taxon>
        <taxon>Pseudomonadota</taxon>
        <taxon>Alphaproteobacteria</taxon>
        <taxon>Sphingomonadales</taxon>
        <taxon>Erythrobacteraceae</taxon>
        <taxon>Pelagerythrobacter</taxon>
    </lineage>
</organism>
<dbReference type="KEGG" id="amx:AM2010_1822"/>
<dbReference type="Proteomes" id="UP000037643">
    <property type="component" value="Chromosome"/>
</dbReference>
<dbReference type="STRING" id="543877.AM2010_1822"/>
<evidence type="ECO:0000313" key="2">
    <source>
        <dbReference type="Proteomes" id="UP000037643"/>
    </source>
</evidence>